<evidence type="ECO:0000313" key="3">
    <source>
        <dbReference type="Proteomes" id="UP000078428"/>
    </source>
</evidence>
<comment type="caution">
    <text evidence="2">The sequence shown here is derived from an EMBL/GenBank/DDBJ whole genome shotgun (WGS) entry which is preliminary data.</text>
</comment>
<dbReference type="SUPFAM" id="SSF88874">
    <property type="entry name" value="Receptor-binding domain of short tail fibre protein gp12"/>
    <property type="match status" value="1"/>
</dbReference>
<dbReference type="Proteomes" id="UP000078428">
    <property type="component" value="Unassembled WGS sequence"/>
</dbReference>
<sequence length="63" mass="6602">MPADGRSIQIEGKQALFSLLGVRFGGDGKTSFNIPTVQPVPDANGKGPLLSCIAVMGVYPMRP</sequence>
<evidence type="ECO:0000313" key="2">
    <source>
        <dbReference type="EMBL" id="OAN50428.1"/>
    </source>
</evidence>
<accession>A0A178MQQ1</accession>
<dbReference type="Gene3D" id="3.90.1340.10">
    <property type="entry name" value="Phage tail collar domain"/>
    <property type="match status" value="1"/>
</dbReference>
<dbReference type="InterPro" id="IPR011083">
    <property type="entry name" value="Phage_tail_collar_dom"/>
</dbReference>
<proteinExistence type="predicted"/>
<dbReference type="InterPro" id="IPR037053">
    <property type="entry name" value="Phage_tail_collar_dom_sf"/>
</dbReference>
<dbReference type="EMBL" id="LWQT01000054">
    <property type="protein sequence ID" value="OAN50428.1"/>
    <property type="molecule type" value="Genomic_DNA"/>
</dbReference>
<dbReference type="Pfam" id="PF07484">
    <property type="entry name" value="Collar"/>
    <property type="match status" value="1"/>
</dbReference>
<organism evidence="2 3">
    <name type="scientific">Paramagnetospirillum marisnigri</name>
    <dbReference type="NCBI Taxonomy" id="1285242"/>
    <lineage>
        <taxon>Bacteria</taxon>
        <taxon>Pseudomonadati</taxon>
        <taxon>Pseudomonadota</taxon>
        <taxon>Alphaproteobacteria</taxon>
        <taxon>Rhodospirillales</taxon>
        <taxon>Magnetospirillaceae</taxon>
        <taxon>Paramagnetospirillum</taxon>
    </lineage>
</organism>
<dbReference type="AlphaFoldDB" id="A0A178MQQ1"/>
<protein>
    <recommendedName>
        <fullName evidence="1">Phage tail collar domain-containing protein</fullName>
    </recommendedName>
</protein>
<evidence type="ECO:0000259" key="1">
    <source>
        <dbReference type="Pfam" id="PF07484"/>
    </source>
</evidence>
<dbReference type="STRING" id="1285242.A6A04_18280"/>
<feature type="domain" description="Phage tail collar" evidence="1">
    <location>
        <begin position="2"/>
        <end position="35"/>
    </location>
</feature>
<reference evidence="2 3" key="1">
    <citation type="submission" date="2016-04" db="EMBL/GenBank/DDBJ databases">
        <title>Draft genome sequence of freshwater magnetotactic bacteria Magnetospirillum marisnigri SP-1 and Magnetospirillum moscoviense BB-1.</title>
        <authorList>
            <person name="Koziaeva V."/>
            <person name="Dziuba M.V."/>
            <person name="Ivanov T.M."/>
            <person name="Kuznetsov B."/>
            <person name="Grouzdev D.S."/>
        </authorList>
    </citation>
    <scope>NUCLEOTIDE SEQUENCE [LARGE SCALE GENOMIC DNA]</scope>
    <source>
        <strain evidence="2 3">SP-1</strain>
    </source>
</reference>
<keyword evidence="3" id="KW-1185">Reference proteome</keyword>
<name>A0A178MQQ1_9PROT</name>
<gene>
    <name evidence="2" type="ORF">A6A04_18280</name>
</gene>